<feature type="region of interest" description="Disordered" evidence="1">
    <location>
        <begin position="153"/>
        <end position="198"/>
    </location>
</feature>
<gene>
    <name evidence="2" type="ORF">HanXRQr2_Chr02g0068311</name>
</gene>
<protein>
    <submittedName>
        <fullName evidence="2">Uncharacterized protein</fullName>
    </submittedName>
</protein>
<comment type="caution">
    <text evidence="2">The sequence shown here is derived from an EMBL/GenBank/DDBJ whole genome shotgun (WGS) entry which is preliminary data.</text>
</comment>
<reference evidence="2" key="2">
    <citation type="submission" date="2020-06" db="EMBL/GenBank/DDBJ databases">
        <title>Helianthus annuus Genome sequencing and assembly Release 2.</title>
        <authorList>
            <person name="Gouzy J."/>
            <person name="Langlade N."/>
            <person name="Munos S."/>
        </authorList>
    </citation>
    <scope>NUCLEOTIDE SEQUENCE</scope>
    <source>
        <tissue evidence="2">Leaves</tissue>
    </source>
</reference>
<evidence type="ECO:0000313" key="2">
    <source>
        <dbReference type="EMBL" id="KAF5818635.1"/>
    </source>
</evidence>
<evidence type="ECO:0000313" key="3">
    <source>
        <dbReference type="Proteomes" id="UP000215914"/>
    </source>
</evidence>
<evidence type="ECO:0000256" key="1">
    <source>
        <dbReference type="SAM" id="MobiDB-lite"/>
    </source>
</evidence>
<dbReference type="AlphaFoldDB" id="A0A9K3JQA2"/>
<sequence length="323" mass="36368">MPMVWRVLVTLDQSKARHVPDRCIEELLIAYRLRSHGSSRFLLFSTSEDPLILKATKNEDDWRRKFFFVKEIPLTRVLTFPGNANFKELAPPSAESKGRIKEIYQLPESERTFTLLFTSSSHKSSSDMSGKHNFTSYSYTKLIEELDSYSGPVQVKQEVNPKPTVTSKPTSSKTAAVPKPSTASKPRGSRSHKRKEPDSLAASDVFAFENHGFSESSKFMTGFLNQGLERLVFLYEDTCGLNKMLETKLKKAETTVADQAAIAAAKSQHYEDKYKAMIQEHQVALQKVTQEAQAKYDAAQVQHEQDMASYQEGLKGSVVNSLL</sequence>
<name>A0A9K3JQA2_HELAN</name>
<reference evidence="2" key="1">
    <citation type="journal article" date="2017" name="Nature">
        <title>The sunflower genome provides insights into oil metabolism, flowering and Asterid evolution.</title>
        <authorList>
            <person name="Badouin H."/>
            <person name="Gouzy J."/>
            <person name="Grassa C.J."/>
            <person name="Murat F."/>
            <person name="Staton S.E."/>
            <person name="Cottret L."/>
            <person name="Lelandais-Briere C."/>
            <person name="Owens G.L."/>
            <person name="Carrere S."/>
            <person name="Mayjonade B."/>
            <person name="Legrand L."/>
            <person name="Gill N."/>
            <person name="Kane N.C."/>
            <person name="Bowers J.E."/>
            <person name="Hubner S."/>
            <person name="Bellec A."/>
            <person name="Berard A."/>
            <person name="Berges H."/>
            <person name="Blanchet N."/>
            <person name="Boniface M.C."/>
            <person name="Brunel D."/>
            <person name="Catrice O."/>
            <person name="Chaidir N."/>
            <person name="Claudel C."/>
            <person name="Donnadieu C."/>
            <person name="Faraut T."/>
            <person name="Fievet G."/>
            <person name="Helmstetter N."/>
            <person name="King M."/>
            <person name="Knapp S.J."/>
            <person name="Lai Z."/>
            <person name="Le Paslier M.C."/>
            <person name="Lippi Y."/>
            <person name="Lorenzon L."/>
            <person name="Mandel J.R."/>
            <person name="Marage G."/>
            <person name="Marchand G."/>
            <person name="Marquand E."/>
            <person name="Bret-Mestries E."/>
            <person name="Morien E."/>
            <person name="Nambeesan S."/>
            <person name="Nguyen T."/>
            <person name="Pegot-Espagnet P."/>
            <person name="Pouilly N."/>
            <person name="Raftis F."/>
            <person name="Sallet E."/>
            <person name="Schiex T."/>
            <person name="Thomas J."/>
            <person name="Vandecasteele C."/>
            <person name="Vares D."/>
            <person name="Vear F."/>
            <person name="Vautrin S."/>
            <person name="Crespi M."/>
            <person name="Mangin B."/>
            <person name="Burke J.M."/>
            <person name="Salse J."/>
            <person name="Munos S."/>
            <person name="Vincourt P."/>
            <person name="Rieseberg L.H."/>
            <person name="Langlade N.B."/>
        </authorList>
    </citation>
    <scope>NUCLEOTIDE SEQUENCE</scope>
    <source>
        <tissue evidence="2">Leaves</tissue>
    </source>
</reference>
<feature type="compositionally biased region" description="Low complexity" evidence="1">
    <location>
        <begin position="161"/>
        <end position="177"/>
    </location>
</feature>
<proteinExistence type="predicted"/>
<keyword evidence="3" id="KW-1185">Reference proteome</keyword>
<accession>A0A9K3JQA2</accession>
<organism evidence="2 3">
    <name type="scientific">Helianthus annuus</name>
    <name type="common">Common sunflower</name>
    <dbReference type="NCBI Taxonomy" id="4232"/>
    <lineage>
        <taxon>Eukaryota</taxon>
        <taxon>Viridiplantae</taxon>
        <taxon>Streptophyta</taxon>
        <taxon>Embryophyta</taxon>
        <taxon>Tracheophyta</taxon>
        <taxon>Spermatophyta</taxon>
        <taxon>Magnoliopsida</taxon>
        <taxon>eudicotyledons</taxon>
        <taxon>Gunneridae</taxon>
        <taxon>Pentapetalae</taxon>
        <taxon>asterids</taxon>
        <taxon>campanulids</taxon>
        <taxon>Asterales</taxon>
        <taxon>Asteraceae</taxon>
        <taxon>Asteroideae</taxon>
        <taxon>Heliantheae alliance</taxon>
        <taxon>Heliantheae</taxon>
        <taxon>Helianthus</taxon>
    </lineage>
</organism>
<dbReference type="Proteomes" id="UP000215914">
    <property type="component" value="Unassembled WGS sequence"/>
</dbReference>
<dbReference type="EMBL" id="MNCJ02000317">
    <property type="protein sequence ID" value="KAF5818635.1"/>
    <property type="molecule type" value="Genomic_DNA"/>
</dbReference>
<dbReference type="Gramene" id="mRNA:HanXRQr2_Chr02g0068311">
    <property type="protein sequence ID" value="mRNA:HanXRQr2_Chr02g0068311"/>
    <property type="gene ID" value="HanXRQr2_Chr02g0068311"/>
</dbReference>